<feature type="signal peptide" evidence="1">
    <location>
        <begin position="1"/>
        <end position="20"/>
    </location>
</feature>
<dbReference type="GO" id="GO:0009289">
    <property type="term" value="C:pilus"/>
    <property type="evidence" value="ECO:0007669"/>
    <property type="project" value="InterPro"/>
</dbReference>
<evidence type="ECO:0000256" key="1">
    <source>
        <dbReference type="SAM" id="SignalP"/>
    </source>
</evidence>
<name>A0A7X1KSA5_9PSED</name>
<keyword evidence="3" id="KW-1185">Reference proteome</keyword>
<feature type="chain" id="PRO_5031381180" evidence="1">
    <location>
        <begin position="21"/>
        <end position="166"/>
    </location>
</feature>
<dbReference type="RefSeq" id="WP_122477908.1">
    <property type="nucleotide sequence ID" value="NZ_JACMYH010000001.1"/>
</dbReference>
<dbReference type="InterPro" id="IPR007540">
    <property type="entry name" value="Fimbrial_CS1-type"/>
</dbReference>
<evidence type="ECO:0000313" key="2">
    <source>
        <dbReference type="EMBL" id="MBC2677175.1"/>
    </source>
</evidence>
<dbReference type="AlphaFoldDB" id="A0A7X1KSA5"/>
<protein>
    <submittedName>
        <fullName evidence="2">Adhesin</fullName>
    </submittedName>
</protein>
<dbReference type="Gene3D" id="2.60.40.2040">
    <property type="entry name" value="CFA/I fimbrial subunit E, pilin domain"/>
    <property type="match status" value="1"/>
</dbReference>
<gene>
    <name evidence="2" type="ORF">H7993_02120</name>
</gene>
<dbReference type="Pfam" id="PF04449">
    <property type="entry name" value="Fimbrial_CS1"/>
    <property type="match status" value="1"/>
</dbReference>
<keyword evidence="1" id="KW-0732">Signal</keyword>
<dbReference type="Proteomes" id="UP000546173">
    <property type="component" value="Unassembled WGS sequence"/>
</dbReference>
<evidence type="ECO:0000313" key="3">
    <source>
        <dbReference type="Proteomes" id="UP000546173"/>
    </source>
</evidence>
<organism evidence="2 3">
    <name type="scientific">Pseudomonas baltica</name>
    <dbReference type="NCBI Taxonomy" id="2762576"/>
    <lineage>
        <taxon>Bacteria</taxon>
        <taxon>Pseudomonadati</taxon>
        <taxon>Pseudomonadota</taxon>
        <taxon>Gammaproteobacteria</taxon>
        <taxon>Pseudomonadales</taxon>
        <taxon>Pseudomonadaceae</taxon>
        <taxon>Pseudomonas</taxon>
    </lineage>
</organism>
<sequence length="166" mass="17210">MKKIYAAFPLACCLASPVWAADQIEKQVTVTATVPTAAFFVEPIGGNWMNDPQDMAYNSFTKTFAPIRKQLQAKNTAAGGISAKLMRPAVIVSGADQIPLTVSVGGKSLNHTTAQLVVTQADAQAGNGAVVDFQIASALAAGTAPNAGNYQGEVNMMFEPGPVVAP</sequence>
<accession>A0A7X1KSA5</accession>
<reference evidence="2 3" key="1">
    <citation type="submission" date="2020-08" db="EMBL/GenBank/DDBJ databases">
        <title>Pseudomonas sp. nov.</title>
        <authorList>
            <person name="Gieschler S."/>
            <person name="Fiedler G."/>
            <person name="Brinks E."/>
            <person name="Boehnlein C."/>
            <person name="Franz C.M.A.P."/>
            <person name="Kabisch J."/>
        </authorList>
    </citation>
    <scope>NUCLEOTIDE SEQUENCE [LARGE SCALE GENOMIC DNA]</scope>
    <source>
        <strain evidence="2 3">MBT-2</strain>
    </source>
</reference>
<dbReference type="EMBL" id="JACMYH010000001">
    <property type="protein sequence ID" value="MBC2677175.1"/>
    <property type="molecule type" value="Genomic_DNA"/>
</dbReference>
<comment type="caution">
    <text evidence="2">The sequence shown here is derived from an EMBL/GenBank/DDBJ whole genome shotgun (WGS) entry which is preliminary data.</text>
</comment>
<proteinExistence type="predicted"/>